<dbReference type="InterPro" id="IPR027417">
    <property type="entry name" value="P-loop_NTPase"/>
</dbReference>
<evidence type="ECO:0000313" key="2">
    <source>
        <dbReference type="Proteomes" id="UP000217895"/>
    </source>
</evidence>
<name>A0A1Z4JSI1_LEPBY</name>
<dbReference type="AlphaFoldDB" id="A0A1Z4JSI1"/>
<accession>A0A1Z4JSI1</accession>
<proteinExistence type="predicted"/>
<dbReference type="Proteomes" id="UP000217895">
    <property type="component" value="Plasmid Plasmid2 dna"/>
</dbReference>
<dbReference type="EMBL" id="AP018205">
    <property type="protein sequence ID" value="BAY59618.1"/>
    <property type="molecule type" value="Genomic_DNA"/>
</dbReference>
<reference evidence="1 2" key="1">
    <citation type="submission" date="2017-06" db="EMBL/GenBank/DDBJ databases">
        <title>Genome sequencing of cyanobaciteial culture collection at National Institute for Environmental Studies (NIES).</title>
        <authorList>
            <person name="Hirose Y."/>
            <person name="Shimura Y."/>
            <person name="Fujisawa T."/>
            <person name="Nakamura Y."/>
            <person name="Kawachi M."/>
        </authorList>
    </citation>
    <scope>NUCLEOTIDE SEQUENCE [LARGE SCALE GENOMIC DNA]</scope>
    <source>
        <strain evidence="1 2">NIES-2135</strain>
        <plasmid evidence="2">Plasmid Plasmid2 dna</plasmid>
    </source>
</reference>
<gene>
    <name evidence="1" type="ORF">NIES2135_64950</name>
</gene>
<dbReference type="SUPFAM" id="SSF52540">
    <property type="entry name" value="P-loop containing nucleoside triphosphate hydrolases"/>
    <property type="match status" value="1"/>
</dbReference>
<evidence type="ECO:0000313" key="1">
    <source>
        <dbReference type="EMBL" id="BAY59618.1"/>
    </source>
</evidence>
<keyword evidence="1" id="KW-0614">Plasmid</keyword>
<geneLocation type="plasmid" evidence="1">
    <name>plasmid2</name>
</geneLocation>
<organism evidence="1 2">
    <name type="scientific">Leptolyngbya boryana NIES-2135</name>
    <dbReference type="NCBI Taxonomy" id="1973484"/>
    <lineage>
        <taxon>Bacteria</taxon>
        <taxon>Bacillati</taxon>
        <taxon>Cyanobacteriota</taxon>
        <taxon>Cyanophyceae</taxon>
        <taxon>Leptolyngbyales</taxon>
        <taxon>Leptolyngbyaceae</taxon>
        <taxon>Leptolyngbya group</taxon>
        <taxon>Leptolyngbya</taxon>
    </lineage>
</organism>
<evidence type="ECO:0008006" key="3">
    <source>
        <dbReference type="Google" id="ProtNLM"/>
    </source>
</evidence>
<keyword evidence="2" id="KW-1185">Reference proteome</keyword>
<protein>
    <recommendedName>
        <fullName evidence="3">Mobilization protein MobD-like protein</fullName>
    </recommendedName>
</protein>
<sequence length="267" mass="30182">MPTKMPSETKKRIIQQAIAYVHLFLSEKGGEGKSTLAHLLIEYLIFLLKTLVIIVEGDRSQPDIKRLFQNLVGHPDYSTLVEITHGFYSEDIRLRGMGDQIWESALKTPNSHVIWNTPANVSTALFQALHEDGLIEFAADNRIGIINWCVTSGNSDAIRHFLRCLKEFPTMTHILVKNYGLNDDFTDLERNDELQAAIKAHRVPVIELPAIPYEELKIIKAHNLTFTQGIKVIRQTKGAISSHRLQRFFNQACAQIEASGVFHAPQS</sequence>